<dbReference type="SMART" id="SM00382">
    <property type="entry name" value="AAA"/>
    <property type="match status" value="1"/>
</dbReference>
<dbReference type="InterPro" id="IPR051782">
    <property type="entry name" value="ABC_Transporter_VariousFunc"/>
</dbReference>
<dbReference type="PANTHER" id="PTHR42939">
    <property type="entry name" value="ABC TRANSPORTER ATP-BINDING PROTEIN ALBC-RELATED"/>
    <property type="match status" value="1"/>
</dbReference>
<protein>
    <submittedName>
        <fullName evidence="5">ABC transporter ATP-binding protein</fullName>
    </submittedName>
</protein>
<dbReference type="AlphaFoldDB" id="A0A9D1IYF8"/>
<dbReference type="InterPro" id="IPR017871">
    <property type="entry name" value="ABC_transporter-like_CS"/>
</dbReference>
<dbReference type="SUPFAM" id="SSF52540">
    <property type="entry name" value="P-loop containing nucleoside triphosphate hydrolases"/>
    <property type="match status" value="1"/>
</dbReference>
<gene>
    <name evidence="5" type="ORF">IAD36_01500</name>
</gene>
<dbReference type="Pfam" id="PF00005">
    <property type="entry name" value="ABC_tran"/>
    <property type="match status" value="1"/>
</dbReference>
<evidence type="ECO:0000256" key="1">
    <source>
        <dbReference type="ARBA" id="ARBA00022448"/>
    </source>
</evidence>
<dbReference type="InterPro" id="IPR003439">
    <property type="entry name" value="ABC_transporter-like_ATP-bd"/>
</dbReference>
<keyword evidence="1" id="KW-0813">Transport</keyword>
<reference evidence="5" key="2">
    <citation type="journal article" date="2021" name="PeerJ">
        <title>Extensive microbial diversity within the chicken gut microbiome revealed by metagenomics and culture.</title>
        <authorList>
            <person name="Gilroy R."/>
            <person name="Ravi A."/>
            <person name="Getino M."/>
            <person name="Pursley I."/>
            <person name="Horton D.L."/>
            <person name="Alikhan N.F."/>
            <person name="Baker D."/>
            <person name="Gharbi K."/>
            <person name="Hall N."/>
            <person name="Watson M."/>
            <person name="Adriaenssens E.M."/>
            <person name="Foster-Nyarko E."/>
            <person name="Jarju S."/>
            <person name="Secka A."/>
            <person name="Antonio M."/>
            <person name="Oren A."/>
            <person name="Chaudhuri R.R."/>
            <person name="La Ragione R."/>
            <person name="Hildebrand F."/>
            <person name="Pallen M.J."/>
        </authorList>
    </citation>
    <scope>NUCLEOTIDE SEQUENCE</scope>
    <source>
        <strain evidence="5">ChiGjej3B3-7149</strain>
    </source>
</reference>
<dbReference type="GO" id="GO:0005524">
    <property type="term" value="F:ATP binding"/>
    <property type="evidence" value="ECO:0007669"/>
    <property type="project" value="UniProtKB-KW"/>
</dbReference>
<keyword evidence="2" id="KW-0547">Nucleotide-binding</keyword>
<evidence type="ECO:0000259" key="4">
    <source>
        <dbReference type="PROSITE" id="PS50893"/>
    </source>
</evidence>
<dbReference type="EMBL" id="DVHH01000038">
    <property type="protein sequence ID" value="HIR54262.1"/>
    <property type="molecule type" value="Genomic_DNA"/>
</dbReference>
<dbReference type="Proteomes" id="UP000824238">
    <property type="component" value="Unassembled WGS sequence"/>
</dbReference>
<evidence type="ECO:0000313" key="6">
    <source>
        <dbReference type="Proteomes" id="UP000824238"/>
    </source>
</evidence>
<proteinExistence type="predicted"/>
<organism evidence="5 6">
    <name type="scientific">Candidatus Scatomorpha intestinigallinarum</name>
    <dbReference type="NCBI Taxonomy" id="2840923"/>
    <lineage>
        <taxon>Bacteria</taxon>
        <taxon>Bacillati</taxon>
        <taxon>Bacillota</taxon>
        <taxon>Clostridia</taxon>
        <taxon>Eubacteriales</taxon>
        <taxon>Candidatus Scatomorpha</taxon>
    </lineage>
</organism>
<dbReference type="PANTHER" id="PTHR42939:SF1">
    <property type="entry name" value="ABC TRANSPORTER ATP-BINDING PROTEIN ALBC-RELATED"/>
    <property type="match status" value="1"/>
</dbReference>
<dbReference type="PROSITE" id="PS00211">
    <property type="entry name" value="ABC_TRANSPORTER_1"/>
    <property type="match status" value="1"/>
</dbReference>
<evidence type="ECO:0000313" key="5">
    <source>
        <dbReference type="EMBL" id="HIR54262.1"/>
    </source>
</evidence>
<dbReference type="InterPro" id="IPR003593">
    <property type="entry name" value="AAA+_ATPase"/>
</dbReference>
<accession>A0A9D1IYF8</accession>
<keyword evidence="3 5" id="KW-0067">ATP-binding</keyword>
<dbReference type="GO" id="GO:0016887">
    <property type="term" value="F:ATP hydrolysis activity"/>
    <property type="evidence" value="ECO:0007669"/>
    <property type="project" value="InterPro"/>
</dbReference>
<feature type="domain" description="ABC transporter" evidence="4">
    <location>
        <begin position="2"/>
        <end position="226"/>
    </location>
</feature>
<name>A0A9D1IYF8_9FIRM</name>
<evidence type="ECO:0000256" key="2">
    <source>
        <dbReference type="ARBA" id="ARBA00022741"/>
    </source>
</evidence>
<dbReference type="Gene3D" id="3.40.50.300">
    <property type="entry name" value="P-loop containing nucleotide triphosphate hydrolases"/>
    <property type="match status" value="1"/>
</dbReference>
<dbReference type="PROSITE" id="PS50893">
    <property type="entry name" value="ABC_TRANSPORTER_2"/>
    <property type="match status" value="1"/>
</dbReference>
<evidence type="ECO:0000256" key="3">
    <source>
        <dbReference type="ARBA" id="ARBA00022840"/>
    </source>
</evidence>
<comment type="caution">
    <text evidence="5">The sequence shown here is derived from an EMBL/GenBank/DDBJ whole genome shotgun (WGS) entry which is preliminary data.</text>
</comment>
<dbReference type="CDD" id="cd03230">
    <property type="entry name" value="ABC_DR_subfamily_A"/>
    <property type="match status" value="1"/>
</dbReference>
<dbReference type="InterPro" id="IPR027417">
    <property type="entry name" value="P-loop_NTPase"/>
</dbReference>
<reference evidence="5" key="1">
    <citation type="submission" date="2020-10" db="EMBL/GenBank/DDBJ databases">
        <authorList>
            <person name="Gilroy R."/>
        </authorList>
    </citation>
    <scope>NUCLEOTIDE SEQUENCE</scope>
    <source>
        <strain evidence="5">ChiGjej3B3-7149</strain>
    </source>
</reference>
<sequence>MLRIENVTKKYGKTVANSDISFSVNAGETAVLLGPNGAGKSTIIKCIAGLLRFSGDIYICGEKNKSLPAKRELGYIPELPAVYELLTVEEHLEFIRKAYRAEDDGYGDKLLERLELDDKRKKLGRELSKGMQQKLSICCALVHRPRVLIFDEPLVGLDPHAIKELKTIFRELRAEGRAVLISTHMIESVEDYWDVAHIMMSGRFAATKRNTPEDTASQSLEDLFFEITEGGERA</sequence>